<evidence type="ECO:0000313" key="8">
    <source>
        <dbReference type="EMBL" id="OZM55777.1"/>
    </source>
</evidence>
<keyword evidence="4 6" id="KW-1133">Transmembrane helix</keyword>
<name>A0A263BQX9_9BACI</name>
<keyword evidence="3 6" id="KW-0812">Transmembrane</keyword>
<protein>
    <recommendedName>
        <fullName evidence="7">RDD domain-containing protein</fullName>
    </recommendedName>
</protein>
<evidence type="ECO:0000259" key="7">
    <source>
        <dbReference type="Pfam" id="PF06271"/>
    </source>
</evidence>
<sequence>MEIEYGGFWRRFLAAIIDGILISAVSFAVLYFILYWVLPNPDKEVLELIGELMDSTFTLLYSLFLPVIWTGYTVGKKALGVKVQKVTGEDVTFGTMLKRVVLSAIIYGISLGILMLVSLVMLIAREDKRTVHDFIAGTHVIKE</sequence>
<keyword evidence="9" id="KW-1185">Reference proteome</keyword>
<evidence type="ECO:0000256" key="3">
    <source>
        <dbReference type="ARBA" id="ARBA00022692"/>
    </source>
</evidence>
<gene>
    <name evidence="8" type="ORF">CIB95_15555</name>
</gene>
<comment type="subcellular location">
    <subcellularLocation>
        <location evidence="1">Cell membrane</location>
        <topology evidence="1">Multi-pass membrane protein</topology>
    </subcellularLocation>
</comment>
<dbReference type="Proteomes" id="UP000217083">
    <property type="component" value="Unassembled WGS sequence"/>
</dbReference>
<evidence type="ECO:0000256" key="1">
    <source>
        <dbReference type="ARBA" id="ARBA00004651"/>
    </source>
</evidence>
<keyword evidence="5 6" id="KW-0472">Membrane</keyword>
<dbReference type="PANTHER" id="PTHR36115:SF9">
    <property type="entry name" value="LMO1584 PROTEIN"/>
    <property type="match status" value="1"/>
</dbReference>
<feature type="transmembrane region" description="Helical" evidence="6">
    <location>
        <begin position="100"/>
        <end position="124"/>
    </location>
</feature>
<organism evidence="8 9">
    <name type="scientific">Lottiidibacillus patelloidae</name>
    <dbReference type="NCBI Taxonomy" id="2670334"/>
    <lineage>
        <taxon>Bacteria</taxon>
        <taxon>Bacillati</taxon>
        <taxon>Bacillota</taxon>
        <taxon>Bacilli</taxon>
        <taxon>Bacillales</taxon>
        <taxon>Bacillaceae</taxon>
        <taxon>Lottiidibacillus</taxon>
    </lineage>
</organism>
<feature type="domain" description="RDD" evidence="7">
    <location>
        <begin position="5"/>
        <end position="137"/>
    </location>
</feature>
<dbReference type="Pfam" id="PF06271">
    <property type="entry name" value="RDD"/>
    <property type="match status" value="1"/>
</dbReference>
<keyword evidence="2" id="KW-1003">Cell membrane</keyword>
<dbReference type="EMBL" id="NPIA01000013">
    <property type="protein sequence ID" value="OZM55777.1"/>
    <property type="molecule type" value="Genomic_DNA"/>
</dbReference>
<dbReference type="RefSeq" id="WP_094926675.1">
    <property type="nucleotide sequence ID" value="NZ_NPIA01000013.1"/>
</dbReference>
<accession>A0A263BQX9</accession>
<evidence type="ECO:0000256" key="4">
    <source>
        <dbReference type="ARBA" id="ARBA00022989"/>
    </source>
</evidence>
<proteinExistence type="predicted"/>
<dbReference type="AlphaFoldDB" id="A0A263BQX9"/>
<feature type="transmembrane region" description="Helical" evidence="6">
    <location>
        <begin position="58"/>
        <end position="79"/>
    </location>
</feature>
<dbReference type="InterPro" id="IPR051791">
    <property type="entry name" value="Pra-immunoreactive"/>
</dbReference>
<reference evidence="9" key="1">
    <citation type="submission" date="2017-08" db="EMBL/GenBank/DDBJ databases">
        <authorList>
            <person name="Huang Z."/>
        </authorList>
    </citation>
    <scope>NUCLEOTIDE SEQUENCE [LARGE SCALE GENOMIC DNA]</scope>
    <source>
        <strain evidence="9">SA5d-4</strain>
    </source>
</reference>
<dbReference type="InterPro" id="IPR010432">
    <property type="entry name" value="RDD"/>
</dbReference>
<dbReference type="PANTHER" id="PTHR36115">
    <property type="entry name" value="PROLINE-RICH ANTIGEN HOMOLOG-RELATED"/>
    <property type="match status" value="1"/>
</dbReference>
<evidence type="ECO:0000256" key="6">
    <source>
        <dbReference type="SAM" id="Phobius"/>
    </source>
</evidence>
<reference evidence="8 9" key="2">
    <citation type="submission" date="2017-09" db="EMBL/GenBank/DDBJ databases">
        <title>Bacillus patelloidae sp. nov., isolated from the intestinal tract of a marine limpet.</title>
        <authorList>
            <person name="Liu R."/>
            <person name="Dong C."/>
            <person name="Shao Z."/>
        </authorList>
    </citation>
    <scope>NUCLEOTIDE SEQUENCE [LARGE SCALE GENOMIC DNA]</scope>
    <source>
        <strain evidence="8 9">SA5d-4</strain>
    </source>
</reference>
<evidence type="ECO:0000256" key="2">
    <source>
        <dbReference type="ARBA" id="ARBA00022475"/>
    </source>
</evidence>
<evidence type="ECO:0000313" key="9">
    <source>
        <dbReference type="Proteomes" id="UP000217083"/>
    </source>
</evidence>
<dbReference type="GO" id="GO:0005886">
    <property type="term" value="C:plasma membrane"/>
    <property type="evidence" value="ECO:0007669"/>
    <property type="project" value="UniProtKB-SubCell"/>
</dbReference>
<evidence type="ECO:0000256" key="5">
    <source>
        <dbReference type="ARBA" id="ARBA00023136"/>
    </source>
</evidence>
<comment type="caution">
    <text evidence="8">The sequence shown here is derived from an EMBL/GenBank/DDBJ whole genome shotgun (WGS) entry which is preliminary data.</text>
</comment>
<feature type="transmembrane region" description="Helical" evidence="6">
    <location>
        <begin position="12"/>
        <end position="38"/>
    </location>
</feature>